<dbReference type="RefSeq" id="WP_271428900.1">
    <property type="nucleotide sequence ID" value="NZ_JAQIPB010000007.1"/>
</dbReference>
<comment type="caution">
    <text evidence="1">The sequence shown here is derived from an EMBL/GenBank/DDBJ whole genome shotgun (WGS) entry which is preliminary data.</text>
</comment>
<reference evidence="1" key="1">
    <citation type="submission" date="2023-01" db="EMBL/GenBank/DDBJ databases">
        <title>Xenophilus mangrovi sp. nov., isolated from soil of Mangrove nature reserve.</title>
        <authorList>
            <person name="Xu S."/>
            <person name="Liu Z."/>
            <person name="Xu Y."/>
        </authorList>
    </citation>
    <scope>NUCLEOTIDE SEQUENCE</scope>
    <source>
        <strain evidence="1">YW8</strain>
    </source>
</reference>
<dbReference type="AlphaFoldDB" id="A0AAE3NC70"/>
<keyword evidence="2" id="KW-1185">Reference proteome</keyword>
<name>A0AAE3NC70_9BURK</name>
<protein>
    <submittedName>
        <fullName evidence="1">Uncharacterized protein</fullName>
    </submittedName>
</protein>
<proteinExistence type="predicted"/>
<accession>A0AAE3NC70</accession>
<sequence length="150" mass="16391">MGLVLLLAPAWAQVARLDDSTSPRAHVSVDLQQARPVDAHTLALPLGRIDYRLATTPHVGRRARIFYVVPPAIAGLRAPAGLQVQWRSLGVFASGAARPGDRVPVWQGIVRTGWMNESFDLQLRIDPRALQMGPGAALSFEAYFEIETMP</sequence>
<organism evidence="1 2">
    <name type="scientific">Xenophilus arseniciresistens</name>
    <dbReference type="NCBI Taxonomy" id="1283306"/>
    <lineage>
        <taxon>Bacteria</taxon>
        <taxon>Pseudomonadati</taxon>
        <taxon>Pseudomonadota</taxon>
        <taxon>Betaproteobacteria</taxon>
        <taxon>Burkholderiales</taxon>
        <taxon>Comamonadaceae</taxon>
        <taxon>Xenophilus</taxon>
    </lineage>
</organism>
<gene>
    <name evidence="1" type="ORF">PGB34_14940</name>
</gene>
<dbReference type="EMBL" id="JAQIPB010000007">
    <property type="protein sequence ID" value="MDA7417657.1"/>
    <property type="molecule type" value="Genomic_DNA"/>
</dbReference>
<dbReference type="Proteomes" id="UP001212602">
    <property type="component" value="Unassembled WGS sequence"/>
</dbReference>
<evidence type="ECO:0000313" key="1">
    <source>
        <dbReference type="EMBL" id="MDA7417657.1"/>
    </source>
</evidence>
<evidence type="ECO:0000313" key="2">
    <source>
        <dbReference type="Proteomes" id="UP001212602"/>
    </source>
</evidence>